<accession>A0A9X3MPB3</accession>
<dbReference type="PROSITE" id="PS51257">
    <property type="entry name" value="PROKAR_LIPOPROTEIN"/>
    <property type="match status" value="1"/>
</dbReference>
<name>A0A9X3MPB3_9ACTN</name>
<protein>
    <submittedName>
        <fullName evidence="2">Uncharacterized protein</fullName>
    </submittedName>
</protein>
<dbReference type="AlphaFoldDB" id="A0A9X3MPB3"/>
<dbReference type="RefSeq" id="WP_270037345.1">
    <property type="nucleotide sequence ID" value="NZ_JAPDOD010000001.1"/>
</dbReference>
<sequence length="51" mass="5600">MKIAIVAALVSAYLQLGWLGVAAGLTGCALVWVFVLIYALRYDETDLEIER</sequence>
<keyword evidence="3" id="KW-1185">Reference proteome</keyword>
<dbReference type="Proteomes" id="UP001149140">
    <property type="component" value="Unassembled WGS sequence"/>
</dbReference>
<reference evidence="2" key="1">
    <citation type="submission" date="2022-10" db="EMBL/GenBank/DDBJ databases">
        <title>The WGS of Solirubrobacter ginsenosidimutans DSM 21036.</title>
        <authorList>
            <person name="Jiang Z."/>
        </authorList>
    </citation>
    <scope>NUCLEOTIDE SEQUENCE</scope>
    <source>
        <strain evidence="2">DSM 21036</strain>
    </source>
</reference>
<feature type="transmembrane region" description="Helical" evidence="1">
    <location>
        <begin position="16"/>
        <end position="40"/>
    </location>
</feature>
<proteinExistence type="predicted"/>
<comment type="caution">
    <text evidence="2">The sequence shown here is derived from an EMBL/GenBank/DDBJ whole genome shotgun (WGS) entry which is preliminary data.</text>
</comment>
<keyword evidence="1" id="KW-0812">Transmembrane</keyword>
<evidence type="ECO:0000313" key="2">
    <source>
        <dbReference type="EMBL" id="MDA0158750.1"/>
    </source>
</evidence>
<keyword evidence="1" id="KW-0472">Membrane</keyword>
<evidence type="ECO:0000256" key="1">
    <source>
        <dbReference type="SAM" id="Phobius"/>
    </source>
</evidence>
<evidence type="ECO:0000313" key="3">
    <source>
        <dbReference type="Proteomes" id="UP001149140"/>
    </source>
</evidence>
<gene>
    <name evidence="2" type="ORF">OM076_00620</name>
</gene>
<organism evidence="2 3">
    <name type="scientific">Solirubrobacter ginsenosidimutans</name>
    <dbReference type="NCBI Taxonomy" id="490573"/>
    <lineage>
        <taxon>Bacteria</taxon>
        <taxon>Bacillati</taxon>
        <taxon>Actinomycetota</taxon>
        <taxon>Thermoleophilia</taxon>
        <taxon>Solirubrobacterales</taxon>
        <taxon>Solirubrobacteraceae</taxon>
        <taxon>Solirubrobacter</taxon>
    </lineage>
</organism>
<dbReference type="EMBL" id="JAPDOD010000001">
    <property type="protein sequence ID" value="MDA0158750.1"/>
    <property type="molecule type" value="Genomic_DNA"/>
</dbReference>
<keyword evidence="1" id="KW-1133">Transmembrane helix</keyword>